<dbReference type="InterPro" id="IPR045865">
    <property type="entry name" value="ACT-like_dom_sf"/>
</dbReference>
<evidence type="ECO:0000313" key="3">
    <source>
        <dbReference type="EMBL" id="EMP06871.1"/>
    </source>
</evidence>
<comment type="caution">
    <text evidence="3">The sequence shown here is derived from an EMBL/GenBank/DDBJ whole genome shotgun (WGS) entry which is preliminary data.</text>
</comment>
<dbReference type="BioCyc" id="LINT1193029:G11R4-3778-MONOMER"/>
<organism evidence="3 4">
    <name type="scientific">Leptospira interrogans serovar Pyrogenes str. 200701872</name>
    <dbReference type="NCBI Taxonomy" id="1193029"/>
    <lineage>
        <taxon>Bacteria</taxon>
        <taxon>Pseudomonadati</taxon>
        <taxon>Spirochaetota</taxon>
        <taxon>Spirochaetia</taxon>
        <taxon>Leptospirales</taxon>
        <taxon>Leptospiraceae</taxon>
        <taxon>Leptospira</taxon>
    </lineage>
</organism>
<accession>M6ZL88</accession>
<dbReference type="Proteomes" id="UP000012117">
    <property type="component" value="Unassembled WGS sequence"/>
</dbReference>
<evidence type="ECO:0000256" key="1">
    <source>
        <dbReference type="ARBA" id="ARBA00022801"/>
    </source>
</evidence>
<dbReference type="PROSITE" id="PS51671">
    <property type="entry name" value="ACT"/>
    <property type="match status" value="1"/>
</dbReference>
<name>M6ZL88_LEPIR</name>
<dbReference type="GO" id="GO:0016787">
    <property type="term" value="F:hydrolase activity"/>
    <property type="evidence" value="ECO:0007669"/>
    <property type="project" value="UniProtKB-KW"/>
</dbReference>
<sequence>MKSYALGEYWITTVQLTDSTGGGNIPQNKLDRVENKLKSISSGNLKRESIAFQRTDWNPRKPAPESIVNRSIQFYNEDLPDVTIMEVRMPDVVGLVYRILQIILYLDLKVCYLRVSTSADYAYDSFYLQTSNGCKLEDQNLLLKLKEKILTIQLGEQILEEVSI</sequence>
<dbReference type="PANTHER" id="PTHR47320">
    <property type="entry name" value="BIFUNCTIONAL URIDYLYLTRANSFERASE/URIDYLYL-REMOVING ENZYME"/>
    <property type="match status" value="1"/>
</dbReference>
<evidence type="ECO:0000313" key="4">
    <source>
        <dbReference type="Proteomes" id="UP000012117"/>
    </source>
</evidence>
<dbReference type="InterPro" id="IPR002912">
    <property type="entry name" value="ACT_dom"/>
</dbReference>
<dbReference type="CDD" id="cd04873">
    <property type="entry name" value="ACT_UUR-ACR-like"/>
    <property type="match status" value="1"/>
</dbReference>
<evidence type="ECO:0000259" key="2">
    <source>
        <dbReference type="PROSITE" id="PS51671"/>
    </source>
</evidence>
<dbReference type="InterPro" id="IPR010043">
    <property type="entry name" value="UTase/UR"/>
</dbReference>
<dbReference type="GO" id="GO:0008773">
    <property type="term" value="F:[protein-PII] uridylyltransferase activity"/>
    <property type="evidence" value="ECO:0007669"/>
    <property type="project" value="InterPro"/>
</dbReference>
<reference evidence="3 4" key="1">
    <citation type="submission" date="2013-01" db="EMBL/GenBank/DDBJ databases">
        <authorList>
            <person name="Harkins D.M."/>
            <person name="Durkin A.S."/>
            <person name="Brinkac L.M."/>
            <person name="Haft D.H."/>
            <person name="Selengut J.D."/>
            <person name="Sanka R."/>
            <person name="DePew J."/>
            <person name="Purushe J."/>
            <person name="Picardeau M."/>
            <person name="Werts C."/>
            <person name="Goarant C."/>
            <person name="Vinetz J.M."/>
            <person name="Sutton G.G."/>
            <person name="Nierman W.C."/>
            <person name="Fouts D.E."/>
        </authorList>
    </citation>
    <scope>NUCLEOTIDE SEQUENCE [LARGE SCALE GENOMIC DNA]</scope>
    <source>
        <strain evidence="3 4">200701872</strain>
    </source>
</reference>
<dbReference type="EMBL" id="AKWN02000296">
    <property type="protein sequence ID" value="EMP06871.1"/>
    <property type="molecule type" value="Genomic_DNA"/>
</dbReference>
<dbReference type="PANTHER" id="PTHR47320:SF1">
    <property type="entry name" value="BIFUNCTIONAL URIDYLYLTRANSFERASE_URIDYLYL-REMOVING ENZYME"/>
    <property type="match status" value="1"/>
</dbReference>
<proteinExistence type="predicted"/>
<keyword evidence="1" id="KW-0378">Hydrolase</keyword>
<dbReference type="AlphaFoldDB" id="M6ZL88"/>
<protein>
    <recommendedName>
        <fullName evidence="2">ACT domain-containing protein</fullName>
    </recommendedName>
</protein>
<gene>
    <name evidence="3" type="ORF">LEP1GSC124_2178</name>
</gene>
<feature type="domain" description="ACT" evidence="2">
    <location>
        <begin position="84"/>
        <end position="164"/>
    </location>
</feature>
<dbReference type="SUPFAM" id="SSF55021">
    <property type="entry name" value="ACT-like"/>
    <property type="match status" value="1"/>
</dbReference>